<dbReference type="EMBL" id="WUUQ01000003">
    <property type="protein sequence ID" value="MXQ74064.1"/>
    <property type="molecule type" value="Genomic_DNA"/>
</dbReference>
<feature type="compositionally biased region" description="Basic residues" evidence="1">
    <location>
        <begin position="28"/>
        <end position="40"/>
    </location>
</feature>
<keyword evidence="3" id="KW-1185">Reference proteome</keyword>
<organism evidence="2 3">
    <name type="scientific">Copranaerobaculum intestinale</name>
    <dbReference type="NCBI Taxonomy" id="2692629"/>
    <lineage>
        <taxon>Bacteria</taxon>
        <taxon>Bacillati</taxon>
        <taxon>Bacillota</taxon>
        <taxon>Erysipelotrichia</taxon>
        <taxon>Erysipelotrichales</taxon>
        <taxon>Erysipelotrichaceae</taxon>
        <taxon>Copranaerobaculum</taxon>
    </lineage>
</organism>
<dbReference type="AlphaFoldDB" id="A0A6N8U9R6"/>
<proteinExistence type="predicted"/>
<accession>A0A6N8U9R6</accession>
<evidence type="ECO:0000313" key="3">
    <source>
        <dbReference type="Proteomes" id="UP000434036"/>
    </source>
</evidence>
<evidence type="ECO:0000256" key="1">
    <source>
        <dbReference type="SAM" id="MobiDB-lite"/>
    </source>
</evidence>
<feature type="region of interest" description="Disordered" evidence="1">
    <location>
        <begin position="27"/>
        <end position="46"/>
    </location>
</feature>
<evidence type="ECO:0000313" key="2">
    <source>
        <dbReference type="EMBL" id="MXQ74064.1"/>
    </source>
</evidence>
<name>A0A6N8U9R6_9FIRM</name>
<dbReference type="Proteomes" id="UP000434036">
    <property type="component" value="Unassembled WGS sequence"/>
</dbReference>
<reference evidence="2 3" key="2">
    <citation type="submission" date="2020-01" db="EMBL/GenBank/DDBJ databases">
        <title>Clostridiaceae sp. nov. isolated from the gut of human by culturomics.</title>
        <authorList>
            <person name="Chang Y."/>
        </authorList>
    </citation>
    <scope>NUCLEOTIDE SEQUENCE [LARGE SCALE GENOMIC DNA]</scope>
    <source>
        <strain evidence="2 3">DONG20-135</strain>
    </source>
</reference>
<gene>
    <name evidence="2" type="ORF">GSF08_08940</name>
</gene>
<comment type="caution">
    <text evidence="2">The sequence shown here is derived from an EMBL/GenBank/DDBJ whole genome shotgun (WGS) entry which is preliminary data.</text>
</comment>
<sequence length="46" mass="5409">MVRFIRLLLNEKGRFLWSAHRITERQKAGKARSIKGKQLKNSRNTA</sequence>
<protein>
    <submittedName>
        <fullName evidence="2">Uncharacterized protein</fullName>
    </submittedName>
</protein>
<reference evidence="2 3" key="1">
    <citation type="submission" date="2019-12" db="EMBL/GenBank/DDBJ databases">
        <authorList>
            <person name="Yang R."/>
        </authorList>
    </citation>
    <scope>NUCLEOTIDE SEQUENCE [LARGE SCALE GENOMIC DNA]</scope>
    <source>
        <strain evidence="2 3">DONG20-135</strain>
    </source>
</reference>